<keyword evidence="4" id="KW-1185">Reference proteome</keyword>
<evidence type="ECO:0000313" key="4">
    <source>
        <dbReference type="Proteomes" id="UP000190135"/>
    </source>
</evidence>
<feature type="compositionally biased region" description="Basic and acidic residues" evidence="1">
    <location>
        <begin position="127"/>
        <end position="136"/>
    </location>
</feature>
<keyword evidence="2" id="KW-0812">Transmembrane</keyword>
<feature type="transmembrane region" description="Helical" evidence="2">
    <location>
        <begin position="57"/>
        <end position="77"/>
    </location>
</feature>
<feature type="transmembrane region" description="Helical" evidence="2">
    <location>
        <begin position="83"/>
        <end position="102"/>
    </location>
</feature>
<reference evidence="3 4" key="1">
    <citation type="submission" date="2017-02" db="EMBL/GenBank/DDBJ databases">
        <authorList>
            <person name="Peterson S.W."/>
        </authorList>
    </citation>
    <scope>NUCLEOTIDE SEQUENCE [LARGE SCALE GENOMIC DNA]</scope>
    <source>
        <strain evidence="3 4">USBA 369</strain>
    </source>
</reference>
<proteinExistence type="predicted"/>
<sequence length="148" mass="16573">MSEDKTWPRQEPWKVGIAGRCPRCGQGGLFKGFLTLRDRCEVCGLDYSFAEPADGPAFFVLCFTCIPAMVVAVWLEVAFEPPFWVHLIVSLPLLLLFCIPPLRPLKGWLVASQFYHKAAEGRLVRPGESYEARSPEAAETGQEPDARF</sequence>
<dbReference type="InterPro" id="IPR009325">
    <property type="entry name" value="DUF983"/>
</dbReference>
<dbReference type="OrthoDB" id="9799456at2"/>
<name>A0A1T4MNF5_9HYPH</name>
<feature type="region of interest" description="Disordered" evidence="1">
    <location>
        <begin position="127"/>
        <end position="148"/>
    </location>
</feature>
<dbReference type="EMBL" id="FUXL01000002">
    <property type="protein sequence ID" value="SJZ68473.1"/>
    <property type="molecule type" value="Genomic_DNA"/>
</dbReference>
<gene>
    <name evidence="3" type="ORF">SAMN05428963_102202</name>
</gene>
<evidence type="ECO:0000256" key="1">
    <source>
        <dbReference type="SAM" id="MobiDB-lite"/>
    </source>
</evidence>
<dbReference type="RefSeq" id="WP_078706895.1">
    <property type="nucleotide sequence ID" value="NZ_FUXL01000002.1"/>
</dbReference>
<keyword evidence="2" id="KW-1133">Transmembrane helix</keyword>
<accession>A0A1T4MNF5</accession>
<dbReference type="Proteomes" id="UP000190135">
    <property type="component" value="Unassembled WGS sequence"/>
</dbReference>
<protein>
    <submittedName>
        <fullName evidence="3">Uncharacterized conserved protein, DUF983 family</fullName>
    </submittedName>
</protein>
<dbReference type="STRING" id="1365950.SAMN05428963_102202"/>
<keyword evidence="2" id="KW-0472">Membrane</keyword>
<dbReference type="AlphaFoldDB" id="A0A1T4MNF5"/>
<organism evidence="3 4">
    <name type="scientific">Consotaella salsifontis</name>
    <dbReference type="NCBI Taxonomy" id="1365950"/>
    <lineage>
        <taxon>Bacteria</taxon>
        <taxon>Pseudomonadati</taxon>
        <taxon>Pseudomonadota</taxon>
        <taxon>Alphaproteobacteria</taxon>
        <taxon>Hyphomicrobiales</taxon>
        <taxon>Aurantimonadaceae</taxon>
        <taxon>Consotaella</taxon>
    </lineage>
</organism>
<evidence type="ECO:0000313" key="3">
    <source>
        <dbReference type="EMBL" id="SJZ68473.1"/>
    </source>
</evidence>
<evidence type="ECO:0000256" key="2">
    <source>
        <dbReference type="SAM" id="Phobius"/>
    </source>
</evidence>
<dbReference type="Pfam" id="PF06170">
    <property type="entry name" value="DUF983"/>
    <property type="match status" value="1"/>
</dbReference>